<keyword evidence="1" id="KW-1133">Transmembrane helix</keyword>
<gene>
    <name evidence="2" type="ORF">B1B_12544</name>
</gene>
<sequence length="426" mass="44974">NSAFNMTSVLSTAFDYLGSNIEASIGTTTLSLPVPGAAFIIGKLNYNYFNTGSVVSTGPNGVTGTAGTFSPQFLITGALSAKAGVFGPGTNGSVIPMLLPFGSTQWVSPKSNVIDLNGVPTGSIGANIAYSPSENGTWLFGFSQKSLQQGISYYVKGNYVVTFNETGLPAGTTWHVNIQGLAPSPSIPTNVSFSANVTDGPYHYGANSSNPIYAPTNNGTFVIDGTNISITINFEKKLYPISFVETGLPANVSWSLNVSGVLSTGPTVEKVVIINVTNGTYTYRFSSSNNIYTAAQLSGTFVVNGSAISIPIGFFKLKYSVSISESGLPASQNWTIVFNGVKYNLSSIPLVLTLTNGSYAFTVYSVPGYTTSQSTGTFVVSGSAAYLVITFTSPRTLYYDIEFVFAIVAMVAIASLIFYLLVRRKN</sequence>
<keyword evidence="1" id="KW-0472">Membrane</keyword>
<proteinExistence type="predicted"/>
<dbReference type="AlphaFoldDB" id="T1B294"/>
<dbReference type="EMBL" id="AUZY01008219">
    <property type="protein sequence ID" value="EQD46984.1"/>
    <property type="molecule type" value="Genomic_DNA"/>
</dbReference>
<evidence type="ECO:0000256" key="1">
    <source>
        <dbReference type="SAM" id="Phobius"/>
    </source>
</evidence>
<feature type="transmembrane region" description="Helical" evidence="1">
    <location>
        <begin position="403"/>
        <end position="422"/>
    </location>
</feature>
<accession>T1B294</accession>
<reference evidence="2" key="2">
    <citation type="journal article" date="2014" name="ISME J.">
        <title>Microbial stratification in low pH oxic and suboxic macroscopic growths along an acid mine drainage.</title>
        <authorList>
            <person name="Mendez-Garcia C."/>
            <person name="Mesa V."/>
            <person name="Sprenger R.R."/>
            <person name="Richter M."/>
            <person name="Diez M.S."/>
            <person name="Solano J."/>
            <person name="Bargiela R."/>
            <person name="Golyshina O.V."/>
            <person name="Manteca A."/>
            <person name="Ramos J.L."/>
            <person name="Gallego J.R."/>
            <person name="Llorente I."/>
            <person name="Martins Dos Santos V.A."/>
            <person name="Jensen O.N."/>
            <person name="Pelaez A.I."/>
            <person name="Sanchez J."/>
            <person name="Ferrer M."/>
        </authorList>
    </citation>
    <scope>NUCLEOTIDE SEQUENCE</scope>
</reference>
<keyword evidence="1" id="KW-0812">Transmembrane</keyword>
<organism evidence="2">
    <name type="scientific">mine drainage metagenome</name>
    <dbReference type="NCBI Taxonomy" id="410659"/>
    <lineage>
        <taxon>unclassified sequences</taxon>
        <taxon>metagenomes</taxon>
        <taxon>ecological metagenomes</taxon>
    </lineage>
</organism>
<reference evidence="2" key="1">
    <citation type="submission" date="2013-08" db="EMBL/GenBank/DDBJ databases">
        <authorList>
            <person name="Mendez C."/>
            <person name="Richter M."/>
            <person name="Ferrer M."/>
            <person name="Sanchez J."/>
        </authorList>
    </citation>
    <scope>NUCLEOTIDE SEQUENCE</scope>
</reference>
<name>T1B294_9ZZZZ</name>
<evidence type="ECO:0000313" key="2">
    <source>
        <dbReference type="EMBL" id="EQD46984.1"/>
    </source>
</evidence>
<comment type="caution">
    <text evidence="2">The sequence shown here is derived from an EMBL/GenBank/DDBJ whole genome shotgun (WGS) entry which is preliminary data.</text>
</comment>
<protein>
    <submittedName>
        <fullName evidence="2">Thermopsin related protein</fullName>
    </submittedName>
</protein>
<feature type="non-terminal residue" evidence="2">
    <location>
        <position position="1"/>
    </location>
</feature>